<dbReference type="EMBL" id="CP136891">
    <property type="protein sequence ID" value="WOK99786.1"/>
    <property type="molecule type" value="Genomic_DNA"/>
</dbReference>
<organism evidence="2 3">
    <name type="scientific">Canna indica</name>
    <name type="common">Indian-shot</name>
    <dbReference type="NCBI Taxonomy" id="4628"/>
    <lineage>
        <taxon>Eukaryota</taxon>
        <taxon>Viridiplantae</taxon>
        <taxon>Streptophyta</taxon>
        <taxon>Embryophyta</taxon>
        <taxon>Tracheophyta</taxon>
        <taxon>Spermatophyta</taxon>
        <taxon>Magnoliopsida</taxon>
        <taxon>Liliopsida</taxon>
        <taxon>Zingiberales</taxon>
        <taxon>Cannaceae</taxon>
        <taxon>Canna</taxon>
    </lineage>
</organism>
<feature type="compositionally biased region" description="Basic residues" evidence="1">
    <location>
        <begin position="41"/>
        <end position="50"/>
    </location>
</feature>
<accession>A0AAQ3K120</accession>
<evidence type="ECO:0000313" key="2">
    <source>
        <dbReference type="EMBL" id="WOK99786.1"/>
    </source>
</evidence>
<dbReference type="InterPro" id="IPR007573">
    <property type="entry name" value="QWRF"/>
</dbReference>
<reference evidence="2 3" key="1">
    <citation type="submission" date="2023-10" db="EMBL/GenBank/DDBJ databases">
        <title>Chromosome-scale genome assembly provides insights into flower coloration mechanisms of Canna indica.</title>
        <authorList>
            <person name="Li C."/>
        </authorList>
    </citation>
    <scope>NUCLEOTIDE SEQUENCE [LARGE SCALE GENOMIC DNA]</scope>
    <source>
        <tissue evidence="2">Flower</tissue>
    </source>
</reference>
<gene>
    <name evidence="2" type="ORF">Cni_G08498</name>
</gene>
<protein>
    <submittedName>
        <fullName evidence="2">Uncharacterized protein</fullName>
    </submittedName>
</protein>
<dbReference type="AlphaFoldDB" id="A0AAQ3K120"/>
<sequence length="427" mass="48502">MERGSERERSSRKSSKDHELHRHTSKDHQRERDRDWERDQKQRHRHHHGSSKNSTRGATAVTTAATIPGSSRPPTPSQTMTAAVSAPPTTYLEEWSLIHHDHLSTLSGALEILQTITTTLPIVDGAKIFQEGIHGHCSHGTATWASNRRYLLSPINGVLKYHRLGKQERHDPEIPFEKSSLVLSDVSIAISEHSPNADVSEIRQIERILDSKVIILWRLLAHAKFAYVKSKEASEQKGSWWSFSWYEEWQAINAMLSYQPDEDTTSLIGKDLQNMMQYLIEVSIGKAAARIINIEETEIICGRFEELNVITKLYPRTIHCIVVYRLLKGHLLRFVFFYTKSIVSEREANALDASFIHAPIGEGVDWRLTAAIAPRHVMLPENLLKDCKALQNVSPHDNPISMDQFQQVQIDSNVMMSSKGLDEGIDL</sequence>
<name>A0AAQ3K120_9LILI</name>
<evidence type="ECO:0000313" key="3">
    <source>
        <dbReference type="Proteomes" id="UP001327560"/>
    </source>
</evidence>
<dbReference type="Pfam" id="PF04484">
    <property type="entry name" value="QWRF"/>
    <property type="match status" value="1"/>
</dbReference>
<dbReference type="PANTHER" id="PTHR45523">
    <property type="entry name" value="TETRATRICOPEPTIDE REPEAT (TPR)-CONTAINING PROTEIN-RELATED"/>
    <property type="match status" value="1"/>
</dbReference>
<proteinExistence type="predicted"/>
<feature type="region of interest" description="Disordered" evidence="1">
    <location>
        <begin position="1"/>
        <end position="59"/>
    </location>
</feature>
<feature type="compositionally biased region" description="Basic and acidic residues" evidence="1">
    <location>
        <begin position="1"/>
        <end position="40"/>
    </location>
</feature>
<dbReference type="PANTHER" id="PTHR45523:SF2">
    <property type="entry name" value="OS02G0470600 PROTEIN"/>
    <property type="match status" value="1"/>
</dbReference>
<dbReference type="Proteomes" id="UP001327560">
    <property type="component" value="Chromosome 2"/>
</dbReference>
<keyword evidence="3" id="KW-1185">Reference proteome</keyword>
<evidence type="ECO:0000256" key="1">
    <source>
        <dbReference type="SAM" id="MobiDB-lite"/>
    </source>
</evidence>